<feature type="site" description="Deprotonates C-terminal active site Cys" evidence="9">
    <location>
        <position position="24"/>
    </location>
</feature>
<dbReference type="PRINTS" id="PR00421">
    <property type="entry name" value="THIOREDOXIN"/>
</dbReference>
<evidence type="ECO:0000256" key="6">
    <source>
        <dbReference type="ARBA" id="ARBA00023284"/>
    </source>
</evidence>
<evidence type="ECO:0000259" key="11">
    <source>
        <dbReference type="PROSITE" id="PS51352"/>
    </source>
</evidence>
<dbReference type="NCBIfam" id="TIGR01068">
    <property type="entry name" value="thioredoxin"/>
    <property type="match status" value="1"/>
</dbReference>
<keyword evidence="5 10" id="KW-1015">Disulfide bond</keyword>
<gene>
    <name evidence="13" type="primary">trxA</name>
    <name evidence="12" type="ORF">B2M23_02890</name>
    <name evidence="13" type="ORF">PTZ04_09460</name>
</gene>
<dbReference type="PROSITE" id="PS51352">
    <property type="entry name" value="THIOREDOXIN_2"/>
    <property type="match status" value="1"/>
</dbReference>
<dbReference type="Gene3D" id="3.40.30.10">
    <property type="entry name" value="Glutaredoxin"/>
    <property type="match status" value="1"/>
</dbReference>
<keyword evidence="6 10" id="KW-0676">Redox-active center</keyword>
<keyword evidence="3" id="KW-0813">Transport</keyword>
<dbReference type="EMBL" id="CP019962">
    <property type="protein sequence ID" value="ARD64549.1"/>
    <property type="molecule type" value="Genomic_DNA"/>
</dbReference>
<feature type="site" description="Contributes to redox potential value" evidence="9">
    <location>
        <position position="32"/>
    </location>
</feature>
<dbReference type="CDD" id="cd02947">
    <property type="entry name" value="TRX_family"/>
    <property type="match status" value="1"/>
</dbReference>
<dbReference type="RefSeq" id="WP_038353269.1">
    <property type="nucleotide sequence ID" value="NZ_CP019962.1"/>
</dbReference>
<dbReference type="Proteomes" id="UP000192391">
    <property type="component" value="Chromosome"/>
</dbReference>
<dbReference type="AlphaFoldDB" id="A0AAC9QRG8"/>
<proteinExistence type="inferred from homology"/>
<dbReference type="Pfam" id="PF00085">
    <property type="entry name" value="Thioredoxin"/>
    <property type="match status" value="1"/>
</dbReference>
<feature type="active site" description="Nucleophile" evidence="9">
    <location>
        <position position="33"/>
    </location>
</feature>
<feature type="disulfide bond" description="Redox-active" evidence="10">
    <location>
        <begin position="30"/>
        <end position="33"/>
    </location>
</feature>
<dbReference type="InterPro" id="IPR036249">
    <property type="entry name" value="Thioredoxin-like_sf"/>
</dbReference>
<protein>
    <recommendedName>
        <fullName evidence="2 7">Thioredoxin</fullName>
    </recommendedName>
</protein>
<name>A0AAC9QRG8_EUBLI</name>
<dbReference type="InterPro" id="IPR005746">
    <property type="entry name" value="Thioredoxin"/>
</dbReference>
<dbReference type="SUPFAM" id="SSF52833">
    <property type="entry name" value="Thioredoxin-like"/>
    <property type="match status" value="1"/>
</dbReference>
<dbReference type="InterPro" id="IPR017937">
    <property type="entry name" value="Thioredoxin_CS"/>
</dbReference>
<organism evidence="12 14">
    <name type="scientific">Eubacterium limosum</name>
    <dbReference type="NCBI Taxonomy" id="1736"/>
    <lineage>
        <taxon>Bacteria</taxon>
        <taxon>Bacillati</taxon>
        <taxon>Bacillota</taxon>
        <taxon>Clostridia</taxon>
        <taxon>Eubacteriales</taxon>
        <taxon>Eubacteriaceae</taxon>
        <taxon>Eubacterium</taxon>
    </lineage>
</organism>
<reference evidence="14" key="2">
    <citation type="journal article" date="2017" name="Sci. Rep.">
        <title>Determination of the Genome and Primary Transcriptome of Syngas Fermenting Eubacterium limosum ATCC 8486.</title>
        <authorList>
            <person name="Song Y."/>
            <person name="Shin J."/>
            <person name="Jeong Y."/>
            <person name="Jin S."/>
            <person name="Lee J.K."/>
            <person name="Kim D.R."/>
            <person name="Kim S.C."/>
            <person name="Cho S."/>
            <person name="Cho B.K."/>
        </authorList>
    </citation>
    <scope>NUCLEOTIDE SEQUENCE [LARGE SCALE GENOMIC DNA]</scope>
    <source>
        <strain evidence="14">ATCC 8486</strain>
    </source>
</reference>
<evidence type="ECO:0000256" key="4">
    <source>
        <dbReference type="ARBA" id="ARBA00022982"/>
    </source>
</evidence>
<reference evidence="12" key="1">
    <citation type="journal article" date="2015" name="Genome Announc.">
        <title>Draft Genome Sequence of Chemolithoautotrophic Acetogenic Butanol-Producing Eubacterium limosum ATCC 8486.</title>
        <authorList>
            <person name="Song Y."/>
            <person name="Cho B.K."/>
        </authorList>
    </citation>
    <scope>NUCLEOTIDE SEQUENCE</scope>
    <source>
        <strain evidence="12">ATCC 8486</strain>
    </source>
</reference>
<dbReference type="PANTHER" id="PTHR45663:SF11">
    <property type="entry name" value="GEO12009P1"/>
    <property type="match status" value="1"/>
</dbReference>
<keyword evidence="15" id="KW-1185">Reference proteome</keyword>
<dbReference type="InterPro" id="IPR013766">
    <property type="entry name" value="Thioredoxin_domain"/>
</dbReference>
<evidence type="ECO:0000256" key="2">
    <source>
        <dbReference type="ARBA" id="ARBA00020570"/>
    </source>
</evidence>
<evidence type="ECO:0000313" key="12">
    <source>
        <dbReference type="EMBL" id="ARD64549.1"/>
    </source>
</evidence>
<accession>A0AAC9QRG8</accession>
<feature type="site" description="Contributes to redox potential value" evidence="9">
    <location>
        <position position="31"/>
    </location>
</feature>
<dbReference type="GO" id="GO:0005829">
    <property type="term" value="C:cytosol"/>
    <property type="evidence" value="ECO:0007669"/>
    <property type="project" value="TreeGrafter"/>
</dbReference>
<dbReference type="PANTHER" id="PTHR45663">
    <property type="entry name" value="GEO12009P1"/>
    <property type="match status" value="1"/>
</dbReference>
<evidence type="ECO:0000256" key="7">
    <source>
        <dbReference type="NCBIfam" id="TIGR01068"/>
    </source>
</evidence>
<dbReference type="Proteomes" id="UP001215087">
    <property type="component" value="Unassembled WGS sequence"/>
</dbReference>
<feature type="domain" description="Thioredoxin" evidence="11">
    <location>
        <begin position="1"/>
        <end position="106"/>
    </location>
</feature>
<dbReference type="PIRSF" id="PIRSF000077">
    <property type="entry name" value="Thioredoxin"/>
    <property type="match status" value="1"/>
</dbReference>
<dbReference type="PROSITE" id="PS00194">
    <property type="entry name" value="THIOREDOXIN_1"/>
    <property type="match status" value="1"/>
</dbReference>
<evidence type="ECO:0000256" key="8">
    <source>
        <dbReference type="PIRNR" id="PIRNR000077"/>
    </source>
</evidence>
<comment type="similarity">
    <text evidence="1 8">Belongs to the thioredoxin family.</text>
</comment>
<evidence type="ECO:0000313" key="15">
    <source>
        <dbReference type="Proteomes" id="UP001215087"/>
    </source>
</evidence>
<evidence type="ECO:0000313" key="14">
    <source>
        <dbReference type="Proteomes" id="UP000192391"/>
    </source>
</evidence>
<feature type="active site" description="Nucleophile" evidence="9">
    <location>
        <position position="30"/>
    </location>
</feature>
<sequence>MAKKVNSSEFKSEVLEHKGVVLVDFFATWCGPCKALTPIVDKLSEEMSGKVKIVKVDIDENSALATEYRVMSVPTMKLFKDGEVVETLVGLRPESELRDKLNYYSAE</sequence>
<evidence type="ECO:0000256" key="10">
    <source>
        <dbReference type="PIRSR" id="PIRSR000077-4"/>
    </source>
</evidence>
<evidence type="ECO:0000256" key="3">
    <source>
        <dbReference type="ARBA" id="ARBA00022448"/>
    </source>
</evidence>
<dbReference type="FunFam" id="3.40.30.10:FF:000001">
    <property type="entry name" value="Thioredoxin"/>
    <property type="match status" value="1"/>
</dbReference>
<dbReference type="KEGG" id="elim:B2M23_02890"/>
<keyword evidence="4" id="KW-0249">Electron transport</keyword>
<reference evidence="13 15" key="4">
    <citation type="submission" date="2023-02" db="EMBL/GenBank/DDBJ databases">
        <title>Comparative genome analysis of Eubacterium limosum species.</title>
        <authorList>
            <person name="Bak J.E."/>
        </authorList>
    </citation>
    <scope>NUCLEOTIDE SEQUENCE [LARGE SCALE GENOMIC DNA]</scope>
    <source>
        <strain evidence="13 15">KGMB01548</strain>
    </source>
</reference>
<evidence type="ECO:0000256" key="1">
    <source>
        <dbReference type="ARBA" id="ARBA00008987"/>
    </source>
</evidence>
<dbReference type="EMBL" id="JAQSVD010000004">
    <property type="protein sequence ID" value="MDE1470483.1"/>
    <property type="molecule type" value="Genomic_DNA"/>
</dbReference>
<dbReference type="GO" id="GO:0045454">
    <property type="term" value="P:cell redox homeostasis"/>
    <property type="evidence" value="ECO:0007669"/>
    <property type="project" value="TreeGrafter"/>
</dbReference>
<evidence type="ECO:0000256" key="5">
    <source>
        <dbReference type="ARBA" id="ARBA00023157"/>
    </source>
</evidence>
<reference evidence="12" key="3">
    <citation type="submission" date="2017-02" db="EMBL/GenBank/DDBJ databases">
        <title>Integrative analysis reveals regulation of autotrophic growth of syngas fermenting bacteria at the translational level.</title>
        <authorList>
            <person name="Song Y."/>
            <person name="Shin J."/>
            <person name="Jeong Y."/>
            <person name="Jin S."/>
            <person name="Kim D.R."/>
            <person name="Kim S.C."/>
            <person name="Cho S."/>
            <person name="Cho B.-K."/>
        </authorList>
    </citation>
    <scope>NUCLEOTIDE SEQUENCE</scope>
    <source>
        <strain evidence="12">ATCC 8486</strain>
    </source>
</reference>
<dbReference type="GO" id="GO:0015035">
    <property type="term" value="F:protein-disulfide reductase activity"/>
    <property type="evidence" value="ECO:0007669"/>
    <property type="project" value="UniProtKB-UniRule"/>
</dbReference>
<evidence type="ECO:0000313" key="13">
    <source>
        <dbReference type="EMBL" id="MDE1470483.1"/>
    </source>
</evidence>
<evidence type="ECO:0000256" key="9">
    <source>
        <dbReference type="PIRSR" id="PIRSR000077-1"/>
    </source>
</evidence>